<evidence type="ECO:0000256" key="1">
    <source>
        <dbReference type="SAM" id="Phobius"/>
    </source>
</evidence>
<dbReference type="Proteomes" id="UP000716322">
    <property type="component" value="Unassembled WGS sequence"/>
</dbReference>
<dbReference type="EMBL" id="JAAQOM010000005">
    <property type="protein sequence ID" value="NIA54051.1"/>
    <property type="molecule type" value="Genomic_DNA"/>
</dbReference>
<sequence length="106" mass="11258">MSVKKTDPKPRFDYLVVLDVIVVACILVVAGRPDGLAITVSAIVVAVCALVYRCTAGAASYVTRKSSAPPAPPQEVDRAFTATTYEAQQESVTADAKKSSWLRDNG</sequence>
<keyword evidence="1" id="KW-0812">Transmembrane</keyword>
<proteinExistence type="predicted"/>
<dbReference type="RefSeq" id="WP_166859017.1">
    <property type="nucleotide sequence ID" value="NZ_JAAQOM010000005.1"/>
</dbReference>
<organism evidence="2 3">
    <name type="scientific">Telluria antibiotica</name>
    <dbReference type="NCBI Taxonomy" id="2717319"/>
    <lineage>
        <taxon>Bacteria</taxon>
        <taxon>Pseudomonadati</taxon>
        <taxon>Pseudomonadota</taxon>
        <taxon>Betaproteobacteria</taxon>
        <taxon>Burkholderiales</taxon>
        <taxon>Oxalobacteraceae</taxon>
        <taxon>Telluria group</taxon>
        <taxon>Telluria</taxon>
    </lineage>
</organism>
<keyword evidence="3" id="KW-1185">Reference proteome</keyword>
<feature type="transmembrane region" description="Helical" evidence="1">
    <location>
        <begin position="12"/>
        <end position="30"/>
    </location>
</feature>
<accession>A0ABX0P9T0</accession>
<keyword evidence="1" id="KW-0472">Membrane</keyword>
<keyword evidence="1" id="KW-1133">Transmembrane helix</keyword>
<protein>
    <submittedName>
        <fullName evidence="2">Uncharacterized protein</fullName>
    </submittedName>
</protein>
<comment type="caution">
    <text evidence="2">The sequence shown here is derived from an EMBL/GenBank/DDBJ whole genome shotgun (WGS) entry which is preliminary data.</text>
</comment>
<feature type="transmembrane region" description="Helical" evidence="1">
    <location>
        <begin position="36"/>
        <end position="55"/>
    </location>
</feature>
<reference evidence="2 3" key="1">
    <citation type="submission" date="2020-03" db="EMBL/GenBank/DDBJ databases">
        <title>Genome sequence of strain Massilia sp. TW-1.</title>
        <authorList>
            <person name="Chaudhary D.K."/>
        </authorList>
    </citation>
    <scope>NUCLEOTIDE SEQUENCE [LARGE SCALE GENOMIC DNA]</scope>
    <source>
        <strain evidence="2 3">TW-1</strain>
    </source>
</reference>
<evidence type="ECO:0000313" key="3">
    <source>
        <dbReference type="Proteomes" id="UP000716322"/>
    </source>
</evidence>
<gene>
    <name evidence="2" type="ORF">HAV22_10395</name>
</gene>
<evidence type="ECO:0000313" key="2">
    <source>
        <dbReference type="EMBL" id="NIA54051.1"/>
    </source>
</evidence>
<name>A0ABX0P9T0_9BURK</name>